<proteinExistence type="predicted"/>
<feature type="region of interest" description="Disordered" evidence="1">
    <location>
        <begin position="1"/>
        <end position="22"/>
    </location>
</feature>
<evidence type="ECO:0000256" key="1">
    <source>
        <dbReference type="SAM" id="MobiDB-lite"/>
    </source>
</evidence>
<reference evidence="2" key="2">
    <citation type="journal article" date="2015" name="Fish Shellfish Immunol.">
        <title>Early steps in the European eel (Anguilla anguilla)-Vibrio vulnificus interaction in the gills: Role of the RtxA13 toxin.</title>
        <authorList>
            <person name="Callol A."/>
            <person name="Pajuelo D."/>
            <person name="Ebbesson L."/>
            <person name="Teles M."/>
            <person name="MacKenzie S."/>
            <person name="Amaro C."/>
        </authorList>
    </citation>
    <scope>NUCLEOTIDE SEQUENCE</scope>
</reference>
<evidence type="ECO:0000313" key="2">
    <source>
        <dbReference type="EMBL" id="JAH15493.1"/>
    </source>
</evidence>
<accession>A0A0E9QH95</accession>
<sequence>MVMGDTSVYRKGTAQRRTGCGT</sequence>
<dbReference type="AlphaFoldDB" id="A0A0E9QH95"/>
<dbReference type="EMBL" id="GBXM01093084">
    <property type="protein sequence ID" value="JAH15493.1"/>
    <property type="molecule type" value="Transcribed_RNA"/>
</dbReference>
<reference evidence="2" key="1">
    <citation type="submission" date="2014-11" db="EMBL/GenBank/DDBJ databases">
        <authorList>
            <person name="Amaro Gonzalez C."/>
        </authorList>
    </citation>
    <scope>NUCLEOTIDE SEQUENCE</scope>
</reference>
<protein>
    <submittedName>
        <fullName evidence="2">Uncharacterized protein</fullName>
    </submittedName>
</protein>
<organism evidence="2">
    <name type="scientific">Anguilla anguilla</name>
    <name type="common">European freshwater eel</name>
    <name type="synonym">Muraena anguilla</name>
    <dbReference type="NCBI Taxonomy" id="7936"/>
    <lineage>
        <taxon>Eukaryota</taxon>
        <taxon>Metazoa</taxon>
        <taxon>Chordata</taxon>
        <taxon>Craniata</taxon>
        <taxon>Vertebrata</taxon>
        <taxon>Euteleostomi</taxon>
        <taxon>Actinopterygii</taxon>
        <taxon>Neopterygii</taxon>
        <taxon>Teleostei</taxon>
        <taxon>Anguilliformes</taxon>
        <taxon>Anguillidae</taxon>
        <taxon>Anguilla</taxon>
    </lineage>
</organism>
<name>A0A0E9QH95_ANGAN</name>